<keyword evidence="3" id="KW-1185">Reference proteome</keyword>
<feature type="region of interest" description="Disordered" evidence="1">
    <location>
        <begin position="168"/>
        <end position="190"/>
    </location>
</feature>
<sequence length="262" mass="29250">MSVYAWFSREDKCQVSADKYENWKIITKIRQNGISPFLCYGGLRAEEEKRKPTLEPCEFWFPQFDARRRGVQINLTLDHITLNHNKSTDDTDNVQAPLNGGSGTDLHTPAANVSAANAPANAAALEEFQKMFATYEKRSEEQDKLESTLTKQVETLTARTRAIPSVEPLKSAGKDSTLRPHSTGLEPPRNDLRVKTLAKSLPSKGETPKALRLPRRLQRTTESSKSTWILAMSPTILMRTPTDIQEGPEADSLGKAPRSTNQ</sequence>
<proteinExistence type="predicted"/>
<organism evidence="2 3">
    <name type="scientific">Brassica cretica</name>
    <name type="common">Mustard</name>
    <dbReference type="NCBI Taxonomy" id="69181"/>
    <lineage>
        <taxon>Eukaryota</taxon>
        <taxon>Viridiplantae</taxon>
        <taxon>Streptophyta</taxon>
        <taxon>Embryophyta</taxon>
        <taxon>Tracheophyta</taxon>
        <taxon>Spermatophyta</taxon>
        <taxon>Magnoliopsida</taxon>
        <taxon>eudicotyledons</taxon>
        <taxon>Gunneridae</taxon>
        <taxon>Pentapetalae</taxon>
        <taxon>rosids</taxon>
        <taxon>malvids</taxon>
        <taxon>Brassicales</taxon>
        <taxon>Brassicaceae</taxon>
        <taxon>Brassiceae</taxon>
        <taxon>Brassica</taxon>
    </lineage>
</organism>
<evidence type="ECO:0000256" key="1">
    <source>
        <dbReference type="SAM" id="MobiDB-lite"/>
    </source>
</evidence>
<comment type="caution">
    <text evidence="2">The sequence shown here is derived from an EMBL/GenBank/DDBJ whole genome shotgun (WGS) entry which is preliminary data.</text>
</comment>
<accession>A0ABQ7F3H3</accession>
<protein>
    <submittedName>
        <fullName evidence="2">Uncharacterized protein</fullName>
    </submittedName>
</protein>
<reference evidence="2 3" key="1">
    <citation type="journal article" date="2020" name="BMC Genomics">
        <title>Intraspecific diversification of the crop wild relative Brassica cretica Lam. using demographic model selection.</title>
        <authorList>
            <person name="Kioukis A."/>
            <person name="Michalopoulou V.A."/>
            <person name="Briers L."/>
            <person name="Pirintsos S."/>
            <person name="Studholme D.J."/>
            <person name="Pavlidis P."/>
            <person name="Sarris P.F."/>
        </authorList>
    </citation>
    <scope>NUCLEOTIDE SEQUENCE [LARGE SCALE GENOMIC DNA]</scope>
    <source>
        <strain evidence="3">cv. PFS-1207/04</strain>
    </source>
</reference>
<dbReference type="EMBL" id="QGKV02000297">
    <property type="protein sequence ID" value="KAF3610155.1"/>
    <property type="molecule type" value="Genomic_DNA"/>
</dbReference>
<evidence type="ECO:0000313" key="3">
    <source>
        <dbReference type="Proteomes" id="UP000266723"/>
    </source>
</evidence>
<evidence type="ECO:0000313" key="2">
    <source>
        <dbReference type="EMBL" id="KAF3610155.1"/>
    </source>
</evidence>
<feature type="region of interest" description="Disordered" evidence="1">
    <location>
        <begin position="239"/>
        <end position="262"/>
    </location>
</feature>
<gene>
    <name evidence="2" type="ORF">DY000_02046590</name>
</gene>
<dbReference type="Proteomes" id="UP000266723">
    <property type="component" value="Unassembled WGS sequence"/>
</dbReference>
<name>A0ABQ7F3H3_BRACR</name>